<protein>
    <submittedName>
        <fullName evidence="4">Uncharacterized protein LOC107221857</fullName>
    </submittedName>
</protein>
<feature type="signal peptide" evidence="2">
    <location>
        <begin position="1"/>
        <end position="24"/>
    </location>
</feature>
<keyword evidence="1" id="KW-0472">Membrane</keyword>
<evidence type="ECO:0000256" key="1">
    <source>
        <dbReference type="SAM" id="Phobius"/>
    </source>
</evidence>
<evidence type="ECO:0000313" key="4">
    <source>
        <dbReference type="RefSeq" id="XP_015516502.2"/>
    </source>
</evidence>
<accession>A0A6J0BQE4</accession>
<dbReference type="RefSeq" id="XP_015516502.2">
    <property type="nucleotide sequence ID" value="XM_015661016.2"/>
</dbReference>
<keyword evidence="2" id="KW-0732">Signal</keyword>
<dbReference type="AlphaFoldDB" id="A0A6J0BQE4"/>
<evidence type="ECO:0000313" key="3">
    <source>
        <dbReference type="Proteomes" id="UP000829291"/>
    </source>
</evidence>
<dbReference type="GeneID" id="107221857"/>
<evidence type="ECO:0000256" key="2">
    <source>
        <dbReference type="SAM" id="SignalP"/>
    </source>
</evidence>
<feature type="chain" id="PRO_5045942963" evidence="2">
    <location>
        <begin position="25"/>
        <end position="222"/>
    </location>
</feature>
<proteinExistence type="predicted"/>
<dbReference type="OrthoDB" id="6600897at2759"/>
<name>A0A6J0BQE4_NEOLC</name>
<dbReference type="Proteomes" id="UP000829291">
    <property type="component" value="Chromosome 4"/>
</dbReference>
<keyword evidence="3" id="KW-1185">Reference proteome</keyword>
<dbReference type="KEGG" id="nlo:107221857"/>
<organism evidence="4">
    <name type="scientific">Neodiprion lecontei</name>
    <name type="common">Redheaded pine sawfly</name>
    <dbReference type="NCBI Taxonomy" id="441921"/>
    <lineage>
        <taxon>Eukaryota</taxon>
        <taxon>Metazoa</taxon>
        <taxon>Ecdysozoa</taxon>
        <taxon>Arthropoda</taxon>
        <taxon>Hexapoda</taxon>
        <taxon>Insecta</taxon>
        <taxon>Pterygota</taxon>
        <taxon>Neoptera</taxon>
        <taxon>Endopterygota</taxon>
        <taxon>Hymenoptera</taxon>
        <taxon>Tenthredinoidea</taxon>
        <taxon>Diprionidae</taxon>
        <taxon>Diprioninae</taxon>
        <taxon>Neodiprion</taxon>
    </lineage>
</organism>
<keyword evidence="1" id="KW-1133">Transmembrane helix</keyword>
<feature type="transmembrane region" description="Helical" evidence="1">
    <location>
        <begin position="139"/>
        <end position="158"/>
    </location>
</feature>
<gene>
    <name evidence="4" type="primary">LOC107221857</name>
</gene>
<feature type="transmembrane region" description="Helical" evidence="1">
    <location>
        <begin position="68"/>
        <end position="93"/>
    </location>
</feature>
<feature type="transmembrane region" description="Helical" evidence="1">
    <location>
        <begin position="100"/>
        <end position="119"/>
    </location>
</feature>
<keyword evidence="1" id="KW-0812">Transmembrane</keyword>
<reference evidence="4" key="1">
    <citation type="submission" date="2025-08" db="UniProtKB">
        <authorList>
            <consortium name="RefSeq"/>
        </authorList>
    </citation>
    <scope>IDENTIFICATION</scope>
    <source>
        <tissue evidence="4">Thorax and Abdomen</tissue>
    </source>
</reference>
<dbReference type="InParanoid" id="A0A6J0BQE4"/>
<sequence length="222" mass="25177">MCCISVTLLARLIGLLDLSASIFGIQFLVQEFFSDEQRLIEFNDMKIFMGLSWTKRSTNIEQKLDHTWIFAFLLAYSTLYFFCSAGLISATLLRNKHHAVPWLTFEIISLANQGSGIVVSTFQLRCDCDIEICHSENALIAGFYFIVSAYFWFVVFNARNSWTAAEPSDAVFLDSGIKTSIVASHKVIINPPKTRSPRGRIQSSNFFQSPKITEAPPKYYEI</sequence>